<keyword evidence="8" id="KW-0456">Lyase</keyword>
<dbReference type="PANTHER" id="PTHR22854:SF2">
    <property type="entry name" value="INDOLE-3-GLYCEROL-PHOSPHATE SYNTHASE"/>
    <property type="match status" value="1"/>
</dbReference>
<keyword evidence="5" id="KW-0210">Decarboxylase</keyword>
<comment type="pathway">
    <text evidence="2">Amino-acid biosynthesis; L-tryptophan biosynthesis; L-tryptophan from chorismate: step 4/5.</text>
</comment>
<feature type="domain" description="Indole-3-glycerol phosphate synthase" evidence="9">
    <location>
        <begin position="4"/>
        <end position="253"/>
    </location>
</feature>
<dbReference type="InterPro" id="IPR013785">
    <property type="entry name" value="Aldolase_TIM"/>
</dbReference>
<comment type="caution">
    <text evidence="10">The sequence shown here is derived from an EMBL/GenBank/DDBJ whole genome shotgun (WGS) entry which is preliminary data.</text>
</comment>
<evidence type="ECO:0000256" key="6">
    <source>
        <dbReference type="ARBA" id="ARBA00022822"/>
    </source>
</evidence>
<sequence length="263" mass="29141">MNILETIAANKAREIAFRKKIISRALLENTQLFKRPTFSLADSLVSSEFGIIAEHKRRSPSRPIINQSLPVADVVQGYANAGVCGISVLTDTTYFGGCIDDILIARSAVATPLLRKEFILDEYQVVEAKSTGADAILLLACMLKPYEIKNLSVLAMSFGMEILLEVRDLEEFERSICPEISLVGVNNRNLKDFKTDVRTSLEMAEHIPSEFVKVSESGINDANIVHELRQAGYQGFLIGEHFMKNENPGLAARAFINELMAFA</sequence>
<keyword evidence="7" id="KW-0057">Aromatic amino acid biosynthesis</keyword>
<evidence type="ECO:0000256" key="4">
    <source>
        <dbReference type="ARBA" id="ARBA00022605"/>
    </source>
</evidence>
<evidence type="ECO:0000259" key="9">
    <source>
        <dbReference type="Pfam" id="PF00218"/>
    </source>
</evidence>
<dbReference type="EMBL" id="JACBJI010000007">
    <property type="protein sequence ID" value="NYA72181.1"/>
    <property type="molecule type" value="Genomic_DNA"/>
</dbReference>
<dbReference type="GO" id="GO:0004425">
    <property type="term" value="F:indole-3-glycerol-phosphate synthase activity"/>
    <property type="evidence" value="ECO:0007669"/>
    <property type="project" value="UniProtKB-EC"/>
</dbReference>
<keyword evidence="6" id="KW-0822">Tryptophan biosynthesis</keyword>
<dbReference type="GO" id="GO:0004640">
    <property type="term" value="F:phosphoribosylanthranilate isomerase activity"/>
    <property type="evidence" value="ECO:0007669"/>
    <property type="project" value="TreeGrafter"/>
</dbReference>
<evidence type="ECO:0000256" key="7">
    <source>
        <dbReference type="ARBA" id="ARBA00023141"/>
    </source>
</evidence>
<dbReference type="CDD" id="cd00331">
    <property type="entry name" value="IGPS"/>
    <property type="match status" value="1"/>
</dbReference>
<gene>
    <name evidence="10" type="ORF">HZF10_14725</name>
</gene>
<keyword evidence="4" id="KW-0028">Amino-acid biosynthesis</keyword>
<dbReference type="InterPro" id="IPR013798">
    <property type="entry name" value="Indole-3-glycerol_P_synth_dom"/>
</dbReference>
<keyword evidence="11" id="KW-1185">Reference proteome</keyword>
<organism evidence="10 11">
    <name type="scientific">Flavobacterium agri</name>
    <dbReference type="NCBI Taxonomy" id="2743471"/>
    <lineage>
        <taxon>Bacteria</taxon>
        <taxon>Pseudomonadati</taxon>
        <taxon>Bacteroidota</taxon>
        <taxon>Flavobacteriia</taxon>
        <taxon>Flavobacteriales</taxon>
        <taxon>Flavobacteriaceae</taxon>
        <taxon>Flavobacterium</taxon>
    </lineage>
</organism>
<name>A0A7Y9C6A1_9FLAO</name>
<dbReference type="SUPFAM" id="SSF51366">
    <property type="entry name" value="Ribulose-phoshate binding barrel"/>
    <property type="match status" value="1"/>
</dbReference>
<dbReference type="AlphaFoldDB" id="A0A7Y9C6A1"/>
<evidence type="ECO:0000313" key="11">
    <source>
        <dbReference type="Proteomes" id="UP000535020"/>
    </source>
</evidence>
<comment type="catalytic activity">
    <reaction evidence="1">
        <text>1-(2-carboxyphenylamino)-1-deoxy-D-ribulose 5-phosphate + H(+) = (1S,2R)-1-C-(indol-3-yl)glycerol 3-phosphate + CO2 + H2O</text>
        <dbReference type="Rhea" id="RHEA:23476"/>
        <dbReference type="ChEBI" id="CHEBI:15377"/>
        <dbReference type="ChEBI" id="CHEBI:15378"/>
        <dbReference type="ChEBI" id="CHEBI:16526"/>
        <dbReference type="ChEBI" id="CHEBI:58613"/>
        <dbReference type="ChEBI" id="CHEBI:58866"/>
        <dbReference type="EC" id="4.1.1.48"/>
    </reaction>
</comment>
<proteinExistence type="predicted"/>
<dbReference type="Gene3D" id="3.20.20.70">
    <property type="entry name" value="Aldolase class I"/>
    <property type="match status" value="1"/>
</dbReference>
<dbReference type="InterPro" id="IPR011060">
    <property type="entry name" value="RibuloseP-bd_barrel"/>
</dbReference>
<dbReference type="InterPro" id="IPR045186">
    <property type="entry name" value="Indole-3-glycerol_P_synth"/>
</dbReference>
<dbReference type="GO" id="GO:0000162">
    <property type="term" value="P:L-tryptophan biosynthetic process"/>
    <property type="evidence" value="ECO:0007669"/>
    <property type="project" value="UniProtKB-UniPathway"/>
</dbReference>
<dbReference type="PANTHER" id="PTHR22854">
    <property type="entry name" value="TRYPTOPHAN BIOSYNTHESIS PROTEIN"/>
    <property type="match status" value="1"/>
</dbReference>
<dbReference type="RefSeq" id="WP_176006990.1">
    <property type="nucleotide sequence ID" value="NZ_JABWMI010000018.1"/>
</dbReference>
<evidence type="ECO:0000313" key="10">
    <source>
        <dbReference type="EMBL" id="NYA72181.1"/>
    </source>
</evidence>
<dbReference type="Pfam" id="PF00218">
    <property type="entry name" value="IGPS"/>
    <property type="match status" value="1"/>
</dbReference>
<reference evidence="10 11" key="1">
    <citation type="submission" date="2020-07" db="EMBL/GenBank/DDBJ databases">
        <authorList>
            <person name="Sun Q."/>
        </authorList>
    </citation>
    <scope>NUCLEOTIDE SEQUENCE [LARGE SCALE GENOMIC DNA]</scope>
    <source>
        <strain evidence="10 11">MAH-1</strain>
    </source>
</reference>
<evidence type="ECO:0000256" key="3">
    <source>
        <dbReference type="ARBA" id="ARBA00012362"/>
    </source>
</evidence>
<evidence type="ECO:0000256" key="8">
    <source>
        <dbReference type="ARBA" id="ARBA00023239"/>
    </source>
</evidence>
<accession>A0A7Y9C6A1</accession>
<dbReference type="EC" id="4.1.1.48" evidence="3"/>
<protein>
    <recommendedName>
        <fullName evidence="3">indole-3-glycerol-phosphate synthase</fullName>
        <ecNumber evidence="3">4.1.1.48</ecNumber>
    </recommendedName>
</protein>
<evidence type="ECO:0000256" key="1">
    <source>
        <dbReference type="ARBA" id="ARBA00001633"/>
    </source>
</evidence>
<dbReference type="Proteomes" id="UP000535020">
    <property type="component" value="Unassembled WGS sequence"/>
</dbReference>
<evidence type="ECO:0000256" key="5">
    <source>
        <dbReference type="ARBA" id="ARBA00022793"/>
    </source>
</evidence>
<evidence type="ECO:0000256" key="2">
    <source>
        <dbReference type="ARBA" id="ARBA00004696"/>
    </source>
</evidence>
<dbReference type="UniPathway" id="UPA00035">
    <property type="reaction ID" value="UER00043"/>
</dbReference>